<name>A0AAE4I2E6_9ENTE</name>
<dbReference type="EMBL" id="JARQAZ010000006">
    <property type="protein sequence ID" value="MDT2770774.1"/>
    <property type="molecule type" value="Genomic_DNA"/>
</dbReference>
<evidence type="ECO:0000313" key="3">
    <source>
        <dbReference type="Proteomes" id="UP001180842"/>
    </source>
</evidence>
<dbReference type="EMBL" id="JARQAI010000006">
    <property type="protein sequence ID" value="MDT2736770.1"/>
    <property type="molecule type" value="Genomic_DNA"/>
</dbReference>
<reference evidence="1 4" key="1">
    <citation type="submission" date="2023-03" db="EMBL/GenBank/DDBJ databases">
        <authorList>
            <person name="Shen W."/>
            <person name="Cai J."/>
        </authorList>
    </citation>
    <scope>NUCLEOTIDE SEQUENCE</scope>
    <source>
        <strain evidence="1">P69-2</strain>
        <strain evidence="2 4">Y59</strain>
    </source>
</reference>
<organism evidence="1 3">
    <name type="scientific">Enterococcus pseudoavium</name>
    <dbReference type="NCBI Taxonomy" id="44007"/>
    <lineage>
        <taxon>Bacteria</taxon>
        <taxon>Bacillati</taxon>
        <taxon>Bacillota</taxon>
        <taxon>Bacilli</taxon>
        <taxon>Lactobacillales</taxon>
        <taxon>Enterococcaceae</taxon>
        <taxon>Enterococcus</taxon>
    </lineage>
</organism>
<comment type="caution">
    <text evidence="1">The sequence shown here is derived from an EMBL/GenBank/DDBJ whole genome shotgun (WGS) entry which is preliminary data.</text>
</comment>
<evidence type="ECO:0000313" key="2">
    <source>
        <dbReference type="EMBL" id="MDT2770774.1"/>
    </source>
</evidence>
<protein>
    <submittedName>
        <fullName evidence="1">Uncharacterized protein</fullName>
    </submittedName>
</protein>
<dbReference type="RefSeq" id="WP_067626910.1">
    <property type="nucleotide sequence ID" value="NZ_BAAAXL010000048.1"/>
</dbReference>
<accession>A0AAE4I2E6</accession>
<evidence type="ECO:0000313" key="4">
    <source>
        <dbReference type="Proteomes" id="UP001269061"/>
    </source>
</evidence>
<dbReference type="Proteomes" id="UP001180842">
    <property type="component" value="Unassembled WGS sequence"/>
</dbReference>
<evidence type="ECO:0000313" key="1">
    <source>
        <dbReference type="EMBL" id="MDT2736770.1"/>
    </source>
</evidence>
<gene>
    <name evidence="1" type="ORF">P7H00_06405</name>
    <name evidence="2" type="ORF">P7H46_07995</name>
</gene>
<proteinExistence type="predicted"/>
<dbReference type="Proteomes" id="UP001269061">
    <property type="component" value="Unassembled WGS sequence"/>
</dbReference>
<sequence>MKDLQKELKNLPIEINKALNIGFVFVKENDHYWHFPARQWEEKQIQAYFLERFGEAGDFVSYPELKIKQLIIQTLPQLLIVVPYDFKKEDR</sequence>
<keyword evidence="4" id="KW-1185">Reference proteome</keyword>
<dbReference type="AlphaFoldDB" id="A0AAE4I2E6"/>